<dbReference type="PROSITE" id="PS50995">
    <property type="entry name" value="HTH_MARR_2"/>
    <property type="match status" value="1"/>
</dbReference>
<feature type="domain" description="HTH marR-type" evidence="4">
    <location>
        <begin position="4"/>
        <end position="136"/>
    </location>
</feature>
<dbReference type="SMART" id="SM00347">
    <property type="entry name" value="HTH_MARR"/>
    <property type="match status" value="1"/>
</dbReference>
<gene>
    <name evidence="5" type="ordered locus">Sulac_0319</name>
</gene>
<keyword evidence="3" id="KW-0804">Transcription</keyword>
<evidence type="ECO:0000256" key="3">
    <source>
        <dbReference type="ARBA" id="ARBA00023163"/>
    </source>
</evidence>
<dbReference type="STRING" id="679936.Sulac_0319"/>
<evidence type="ECO:0000313" key="6">
    <source>
        <dbReference type="Proteomes" id="UP000005439"/>
    </source>
</evidence>
<evidence type="ECO:0000256" key="1">
    <source>
        <dbReference type="ARBA" id="ARBA00023015"/>
    </source>
</evidence>
<protein>
    <submittedName>
        <fullName evidence="5">Regulatory protein MarR</fullName>
    </submittedName>
</protein>
<dbReference type="AlphaFoldDB" id="G8TXI9"/>
<dbReference type="Proteomes" id="UP000005439">
    <property type="component" value="Chromosome"/>
</dbReference>
<dbReference type="PANTHER" id="PTHR42756:SF1">
    <property type="entry name" value="TRANSCRIPTIONAL REPRESSOR OF EMRAB OPERON"/>
    <property type="match status" value="1"/>
</dbReference>
<dbReference type="PATRIC" id="fig|679936.5.peg.323"/>
<evidence type="ECO:0000313" key="5">
    <source>
        <dbReference type="EMBL" id="AEW03888.1"/>
    </source>
</evidence>
<keyword evidence="1" id="KW-0805">Transcription regulation</keyword>
<dbReference type="InterPro" id="IPR036390">
    <property type="entry name" value="WH_DNA-bd_sf"/>
</dbReference>
<dbReference type="GO" id="GO:0003700">
    <property type="term" value="F:DNA-binding transcription factor activity"/>
    <property type="evidence" value="ECO:0007669"/>
    <property type="project" value="InterPro"/>
</dbReference>
<accession>G8TXI9</accession>
<evidence type="ECO:0000256" key="2">
    <source>
        <dbReference type="ARBA" id="ARBA00023125"/>
    </source>
</evidence>
<dbReference type="GO" id="GO:0003677">
    <property type="term" value="F:DNA binding"/>
    <property type="evidence" value="ECO:0007669"/>
    <property type="project" value="UniProtKB-KW"/>
</dbReference>
<keyword evidence="2" id="KW-0238">DNA-binding</keyword>
<organism evidence="5 6">
    <name type="scientific">Sulfobacillus acidophilus (strain ATCC 700253 / DSM 10332 / NAL)</name>
    <dbReference type="NCBI Taxonomy" id="679936"/>
    <lineage>
        <taxon>Bacteria</taxon>
        <taxon>Bacillati</taxon>
        <taxon>Bacillota</taxon>
        <taxon>Clostridia</taxon>
        <taxon>Eubacteriales</taxon>
        <taxon>Clostridiales Family XVII. Incertae Sedis</taxon>
        <taxon>Sulfobacillus</taxon>
    </lineage>
</organism>
<reference evidence="6" key="1">
    <citation type="submission" date="2011-12" db="EMBL/GenBank/DDBJ databases">
        <title>The complete genome of chromosome of Sulfobacillus acidophilus DSM 10332.</title>
        <authorList>
            <person name="Lucas S."/>
            <person name="Han J."/>
            <person name="Lapidus A."/>
            <person name="Bruce D."/>
            <person name="Goodwin L."/>
            <person name="Pitluck S."/>
            <person name="Peters L."/>
            <person name="Kyrpides N."/>
            <person name="Mavromatis K."/>
            <person name="Ivanova N."/>
            <person name="Mikhailova N."/>
            <person name="Chertkov O."/>
            <person name="Saunders E."/>
            <person name="Detter J.C."/>
            <person name="Tapia R."/>
            <person name="Han C."/>
            <person name="Land M."/>
            <person name="Hauser L."/>
            <person name="Markowitz V."/>
            <person name="Cheng J.-F."/>
            <person name="Hugenholtz P."/>
            <person name="Woyke T."/>
            <person name="Wu D."/>
            <person name="Pukall R."/>
            <person name="Gehrich-Schroeter G."/>
            <person name="Schneider S."/>
            <person name="Klenk H.-P."/>
            <person name="Eisen J.A."/>
        </authorList>
    </citation>
    <scope>NUCLEOTIDE SEQUENCE [LARGE SCALE GENOMIC DNA]</scope>
    <source>
        <strain evidence="6">ATCC 700253 / DSM 10332 / NAL</strain>
    </source>
</reference>
<dbReference type="KEGG" id="sap:Sulac_0319"/>
<proteinExistence type="predicted"/>
<dbReference type="Gene3D" id="1.10.10.10">
    <property type="entry name" value="Winged helix-like DNA-binding domain superfamily/Winged helix DNA-binding domain"/>
    <property type="match status" value="1"/>
</dbReference>
<dbReference type="Pfam" id="PF01047">
    <property type="entry name" value="MarR"/>
    <property type="match status" value="1"/>
</dbReference>
<dbReference type="EMBL" id="CP003179">
    <property type="protein sequence ID" value="AEW03888.1"/>
    <property type="molecule type" value="Genomic_DNA"/>
</dbReference>
<sequence length="148" mass="16920">MAGRDELIDRLDSIFSRIGRLARRKMPDDTLTFGQFAVLQLLFQRGRLAMGTIAEHLGISLAGATGIIDRLVHAGVVERTRSQEDRRVVWVQLSAQGLERMQRMQQERHHSMLSLLEPLSEEQLETLVNLLETIARGQERQMNTEDSR</sequence>
<dbReference type="PANTHER" id="PTHR42756">
    <property type="entry name" value="TRANSCRIPTIONAL REGULATOR, MARR"/>
    <property type="match status" value="1"/>
</dbReference>
<dbReference type="InterPro" id="IPR036388">
    <property type="entry name" value="WH-like_DNA-bd_sf"/>
</dbReference>
<name>G8TXI9_SULAD</name>
<evidence type="ECO:0000259" key="4">
    <source>
        <dbReference type="PROSITE" id="PS50995"/>
    </source>
</evidence>
<dbReference type="PRINTS" id="PR00598">
    <property type="entry name" value="HTHMARR"/>
</dbReference>
<keyword evidence="6" id="KW-1185">Reference proteome</keyword>
<dbReference type="HOGENOM" id="CLU_083287_27_4_9"/>
<reference evidence="5 6" key="2">
    <citation type="journal article" date="2012" name="Stand. Genomic Sci.">
        <title>Complete genome sequence of the moderately thermophilic mineral-sulfide-oxidizing firmicute Sulfobacillus acidophilus type strain (NAL(T)).</title>
        <authorList>
            <person name="Anderson I."/>
            <person name="Chertkov O."/>
            <person name="Chen A."/>
            <person name="Saunders E."/>
            <person name="Lapidus A."/>
            <person name="Nolan M."/>
            <person name="Lucas S."/>
            <person name="Hammon N."/>
            <person name="Deshpande S."/>
            <person name="Cheng J.F."/>
            <person name="Han C."/>
            <person name="Tapia R."/>
            <person name="Goodwin L.A."/>
            <person name="Pitluck S."/>
            <person name="Liolios K."/>
            <person name="Pagani I."/>
            <person name="Ivanova N."/>
            <person name="Mikhailova N."/>
            <person name="Pati A."/>
            <person name="Palaniappan K."/>
            <person name="Land M."/>
            <person name="Pan C."/>
            <person name="Rohde M."/>
            <person name="Pukall R."/>
            <person name="Goker M."/>
            <person name="Detter J.C."/>
            <person name="Woyke T."/>
            <person name="Bristow J."/>
            <person name="Eisen J.A."/>
            <person name="Markowitz V."/>
            <person name="Hugenholtz P."/>
            <person name="Kyrpides N.C."/>
            <person name="Klenk H.P."/>
            <person name="Mavromatis K."/>
        </authorList>
    </citation>
    <scope>NUCLEOTIDE SEQUENCE [LARGE SCALE GENOMIC DNA]</scope>
    <source>
        <strain evidence="6">ATCC 700253 / DSM 10332 / NAL</strain>
    </source>
</reference>
<dbReference type="SUPFAM" id="SSF46785">
    <property type="entry name" value="Winged helix' DNA-binding domain"/>
    <property type="match status" value="1"/>
</dbReference>
<dbReference type="InterPro" id="IPR000835">
    <property type="entry name" value="HTH_MarR-typ"/>
</dbReference>